<dbReference type="InterPro" id="IPR050572">
    <property type="entry name" value="Fe-S_Ferredoxin"/>
</dbReference>
<dbReference type="EMBL" id="CP000478">
    <property type="protein sequence ID" value="ABK16576.1"/>
    <property type="molecule type" value="Genomic_DNA"/>
</dbReference>
<dbReference type="STRING" id="335543.Sfum_0879"/>
<dbReference type="HOGENOM" id="CLU_046240_0_0_7"/>
<keyword evidence="4" id="KW-0411">Iron-sulfur</keyword>
<evidence type="ECO:0000256" key="1">
    <source>
        <dbReference type="ARBA" id="ARBA00022485"/>
    </source>
</evidence>
<organism evidence="6 7">
    <name type="scientific">Syntrophobacter fumaroxidans (strain DSM 10017 / MPOB)</name>
    <dbReference type="NCBI Taxonomy" id="335543"/>
    <lineage>
        <taxon>Bacteria</taxon>
        <taxon>Pseudomonadati</taxon>
        <taxon>Thermodesulfobacteriota</taxon>
        <taxon>Syntrophobacteria</taxon>
        <taxon>Syntrophobacterales</taxon>
        <taxon>Syntrophobacteraceae</taxon>
        <taxon>Syntrophobacter</taxon>
    </lineage>
</organism>
<evidence type="ECO:0000259" key="5">
    <source>
        <dbReference type="PROSITE" id="PS51379"/>
    </source>
</evidence>
<keyword evidence="1" id="KW-0004">4Fe-4S</keyword>
<evidence type="ECO:0000256" key="4">
    <source>
        <dbReference type="ARBA" id="ARBA00023014"/>
    </source>
</evidence>
<dbReference type="GO" id="GO:0051539">
    <property type="term" value="F:4 iron, 4 sulfur cluster binding"/>
    <property type="evidence" value="ECO:0007669"/>
    <property type="project" value="UniProtKB-KW"/>
</dbReference>
<dbReference type="RefSeq" id="WP_011697747.1">
    <property type="nucleotide sequence ID" value="NC_008554.1"/>
</dbReference>
<dbReference type="eggNOG" id="COG2768">
    <property type="taxonomic scope" value="Bacteria"/>
</dbReference>
<dbReference type="Pfam" id="PF12838">
    <property type="entry name" value="Fer4_7"/>
    <property type="match status" value="1"/>
</dbReference>
<gene>
    <name evidence="6" type="ordered locus">Sfum_0879</name>
</gene>
<name>A0LGM4_SYNFM</name>
<dbReference type="PANTHER" id="PTHR43687:SF1">
    <property type="entry name" value="FERREDOXIN III"/>
    <property type="match status" value="1"/>
</dbReference>
<accession>A0LGM4</accession>
<dbReference type="KEGG" id="sfu:Sfum_0879"/>
<keyword evidence="3" id="KW-0408">Iron</keyword>
<evidence type="ECO:0000313" key="7">
    <source>
        <dbReference type="Proteomes" id="UP000001784"/>
    </source>
</evidence>
<dbReference type="PANTHER" id="PTHR43687">
    <property type="entry name" value="ADENYLYLSULFATE REDUCTASE, BETA SUBUNIT"/>
    <property type="match status" value="1"/>
</dbReference>
<keyword evidence="7" id="KW-1185">Reference proteome</keyword>
<protein>
    <submittedName>
        <fullName evidence="6">4Fe-4S ferredoxin, iron-sulfur binding domain protein</fullName>
    </submittedName>
</protein>
<proteinExistence type="predicted"/>
<dbReference type="Proteomes" id="UP000001784">
    <property type="component" value="Chromosome"/>
</dbReference>
<dbReference type="InParanoid" id="A0LGM4"/>
<dbReference type="SUPFAM" id="SSF54862">
    <property type="entry name" value="4Fe-4S ferredoxins"/>
    <property type="match status" value="1"/>
</dbReference>
<dbReference type="PROSITE" id="PS51379">
    <property type="entry name" value="4FE4S_FER_2"/>
    <property type="match status" value="2"/>
</dbReference>
<dbReference type="Pfam" id="PF04015">
    <property type="entry name" value="DUF362"/>
    <property type="match status" value="1"/>
</dbReference>
<dbReference type="InterPro" id="IPR017896">
    <property type="entry name" value="4Fe4S_Fe-S-bd"/>
</dbReference>
<sequence>MASRVYYTDLRAGNDQSLLDKIRNLAESAGIQKVVRKRGLTAVKIHFGERGNTAFIRPLLVRPVIDSIVRAGGKPFLTDANTLYVGTRGNAVDHLTTAVLNGFAYAVVGAPLIVADGIDGKDDVTVPLNFKHCKEAFVGTAIARADSIISLAHFKLHEATGFGGAIKNVGMGSASRRGKMAQHSEVSPQLILKNCIGCGVCRDQCAHEAIELVDRPEDAPRPEPKITQMARIDPRRCVGCAACIHACPQHALEVDWKTDLPRFMERMVEYTAGALKGKEKHSLFINFLTQISPACDCHSYADAPIVADIGILASRDPVAIDQASMDLVNAQPPLDSSCIAGNPFAREDKVRAVYPHIDWQHQLDYAESVGLGGRAYDLVKA</sequence>
<dbReference type="AlphaFoldDB" id="A0LGM4"/>
<keyword evidence="2" id="KW-0479">Metal-binding</keyword>
<dbReference type="InterPro" id="IPR007160">
    <property type="entry name" value="DUF362"/>
</dbReference>
<dbReference type="OrthoDB" id="9781559at2"/>
<feature type="domain" description="4Fe-4S ferredoxin-type" evidence="5">
    <location>
        <begin position="228"/>
        <end position="257"/>
    </location>
</feature>
<dbReference type="PROSITE" id="PS00198">
    <property type="entry name" value="4FE4S_FER_1"/>
    <property type="match status" value="1"/>
</dbReference>
<feature type="domain" description="4Fe-4S ferredoxin-type" evidence="5">
    <location>
        <begin position="186"/>
        <end position="215"/>
    </location>
</feature>
<dbReference type="GO" id="GO:0046872">
    <property type="term" value="F:metal ion binding"/>
    <property type="evidence" value="ECO:0007669"/>
    <property type="project" value="UniProtKB-KW"/>
</dbReference>
<dbReference type="Gene3D" id="3.30.70.3270">
    <property type="match status" value="1"/>
</dbReference>
<evidence type="ECO:0000256" key="2">
    <source>
        <dbReference type="ARBA" id="ARBA00022723"/>
    </source>
</evidence>
<reference evidence="6 7" key="1">
    <citation type="submission" date="2006-10" db="EMBL/GenBank/DDBJ databases">
        <title>Complete sequence of Syntrophobacter fumaroxidans MPOB.</title>
        <authorList>
            <consortium name="US DOE Joint Genome Institute"/>
            <person name="Copeland A."/>
            <person name="Lucas S."/>
            <person name="Lapidus A."/>
            <person name="Barry K."/>
            <person name="Detter J.C."/>
            <person name="Glavina del Rio T."/>
            <person name="Hammon N."/>
            <person name="Israni S."/>
            <person name="Pitluck S."/>
            <person name="Goltsman E.G."/>
            <person name="Martinez M."/>
            <person name="Schmutz J."/>
            <person name="Larimer F."/>
            <person name="Land M."/>
            <person name="Hauser L."/>
            <person name="Kyrpides N."/>
            <person name="Kim E."/>
            <person name="Boone D.R."/>
            <person name="Brockman F."/>
            <person name="Culley D."/>
            <person name="Ferry J."/>
            <person name="Gunsalus R."/>
            <person name="McInerney M.J."/>
            <person name="Morrison M."/>
            <person name="Plugge C."/>
            <person name="Rohlin L."/>
            <person name="Scholten J."/>
            <person name="Sieber J."/>
            <person name="Stams A.J.M."/>
            <person name="Worm P."/>
            <person name="Henstra A.M."/>
            <person name="Richardson P."/>
        </authorList>
    </citation>
    <scope>NUCLEOTIDE SEQUENCE [LARGE SCALE GENOMIC DNA]</scope>
    <source>
        <strain evidence="7">DSM 10017 / MPOB</strain>
    </source>
</reference>
<evidence type="ECO:0000313" key="6">
    <source>
        <dbReference type="EMBL" id="ABK16576.1"/>
    </source>
</evidence>
<dbReference type="InterPro" id="IPR017900">
    <property type="entry name" value="4Fe4S_Fe_S_CS"/>
</dbReference>
<evidence type="ECO:0000256" key="3">
    <source>
        <dbReference type="ARBA" id="ARBA00023004"/>
    </source>
</evidence>